<dbReference type="AlphaFoldDB" id="A0A645DRK7"/>
<proteinExistence type="predicted"/>
<dbReference type="Gene3D" id="3.30.1380.10">
    <property type="match status" value="1"/>
</dbReference>
<organism evidence="2">
    <name type="scientific">bioreactor metagenome</name>
    <dbReference type="NCBI Taxonomy" id="1076179"/>
    <lineage>
        <taxon>unclassified sequences</taxon>
        <taxon>metagenomes</taxon>
        <taxon>ecological metagenomes</taxon>
    </lineage>
</organism>
<evidence type="ECO:0000313" key="2">
    <source>
        <dbReference type="EMBL" id="MPM91343.1"/>
    </source>
</evidence>
<dbReference type="GO" id="GO:0006508">
    <property type="term" value="P:proteolysis"/>
    <property type="evidence" value="ECO:0007669"/>
    <property type="project" value="InterPro"/>
</dbReference>
<dbReference type="Pfam" id="PF02557">
    <property type="entry name" value="VanY"/>
    <property type="match status" value="1"/>
</dbReference>
<comment type="caution">
    <text evidence="2">The sequence shown here is derived from an EMBL/GenBank/DDBJ whole genome shotgun (WGS) entry which is preliminary data.</text>
</comment>
<evidence type="ECO:0000259" key="1">
    <source>
        <dbReference type="Pfam" id="PF02557"/>
    </source>
</evidence>
<feature type="domain" description="D-alanyl-D-alanine carboxypeptidase-like core" evidence="1">
    <location>
        <begin position="14"/>
        <end position="73"/>
    </location>
</feature>
<dbReference type="EMBL" id="VSSQ01038411">
    <property type="protein sequence ID" value="MPM91343.1"/>
    <property type="molecule type" value="Genomic_DNA"/>
</dbReference>
<gene>
    <name evidence="2" type="ORF">SDC9_138471</name>
</gene>
<dbReference type="InterPro" id="IPR009045">
    <property type="entry name" value="Zn_M74/Hedgehog-like"/>
</dbReference>
<accession>A0A645DRK7</accession>
<name>A0A645DRK7_9ZZZZ</name>
<sequence length="93" mass="10670">MSNLYRQTNNDLYIPGHSVYQLGVQLDFTLTNVDETAYSTSSIAVWLSENAYQYGFIQVDQDQGFANHYRYVGVDLANLLFTQKLTLADYNNE</sequence>
<dbReference type="GO" id="GO:0008233">
    <property type="term" value="F:peptidase activity"/>
    <property type="evidence" value="ECO:0007669"/>
    <property type="project" value="InterPro"/>
</dbReference>
<dbReference type="InterPro" id="IPR003709">
    <property type="entry name" value="VanY-like_core_dom"/>
</dbReference>
<protein>
    <recommendedName>
        <fullName evidence="1">D-alanyl-D-alanine carboxypeptidase-like core domain-containing protein</fullName>
    </recommendedName>
</protein>
<reference evidence="2" key="1">
    <citation type="submission" date="2019-08" db="EMBL/GenBank/DDBJ databases">
        <authorList>
            <person name="Kucharzyk K."/>
            <person name="Murdoch R.W."/>
            <person name="Higgins S."/>
            <person name="Loffler F."/>
        </authorList>
    </citation>
    <scope>NUCLEOTIDE SEQUENCE</scope>
</reference>
<dbReference type="SUPFAM" id="SSF55166">
    <property type="entry name" value="Hedgehog/DD-peptidase"/>
    <property type="match status" value="1"/>
</dbReference>